<keyword evidence="7 9" id="KW-0472">Membrane</keyword>
<evidence type="ECO:0000313" key="11">
    <source>
        <dbReference type="Proteomes" id="UP000013827"/>
    </source>
</evidence>
<reference evidence="10" key="2">
    <citation type="submission" date="2024-10" db="UniProtKB">
        <authorList>
            <consortium name="EnsemblProtists"/>
        </authorList>
    </citation>
    <scope>IDENTIFICATION</scope>
</reference>
<keyword evidence="3" id="KW-1003">Cell membrane</keyword>
<evidence type="ECO:0000256" key="7">
    <source>
        <dbReference type="ARBA" id="ARBA00023136"/>
    </source>
</evidence>
<dbReference type="EnsemblProtists" id="EOD15023">
    <property type="protein sequence ID" value="EOD15023"/>
    <property type="gene ID" value="EMIHUDRAFT_459409"/>
</dbReference>
<keyword evidence="5 9" id="KW-1133">Transmembrane helix</keyword>
<feature type="transmembrane region" description="Helical" evidence="9">
    <location>
        <begin position="458"/>
        <end position="475"/>
    </location>
</feature>
<feature type="region of interest" description="Disordered" evidence="8">
    <location>
        <begin position="20"/>
        <end position="117"/>
    </location>
</feature>
<evidence type="ECO:0000256" key="3">
    <source>
        <dbReference type="ARBA" id="ARBA00022475"/>
    </source>
</evidence>
<reference evidence="11" key="1">
    <citation type="journal article" date="2013" name="Nature">
        <title>Pan genome of the phytoplankton Emiliania underpins its global distribution.</title>
        <authorList>
            <person name="Read B.A."/>
            <person name="Kegel J."/>
            <person name="Klute M.J."/>
            <person name="Kuo A."/>
            <person name="Lefebvre S.C."/>
            <person name="Maumus F."/>
            <person name="Mayer C."/>
            <person name="Miller J."/>
            <person name="Monier A."/>
            <person name="Salamov A."/>
            <person name="Young J."/>
            <person name="Aguilar M."/>
            <person name="Claverie J.M."/>
            <person name="Frickenhaus S."/>
            <person name="Gonzalez K."/>
            <person name="Herman E.K."/>
            <person name="Lin Y.C."/>
            <person name="Napier J."/>
            <person name="Ogata H."/>
            <person name="Sarno A.F."/>
            <person name="Shmutz J."/>
            <person name="Schroeder D."/>
            <person name="de Vargas C."/>
            <person name="Verret F."/>
            <person name="von Dassow P."/>
            <person name="Valentin K."/>
            <person name="Van de Peer Y."/>
            <person name="Wheeler G."/>
            <person name="Dacks J.B."/>
            <person name="Delwiche C.F."/>
            <person name="Dyhrman S.T."/>
            <person name="Glockner G."/>
            <person name="John U."/>
            <person name="Richards T."/>
            <person name="Worden A.Z."/>
            <person name="Zhang X."/>
            <person name="Grigoriev I.V."/>
            <person name="Allen A.E."/>
            <person name="Bidle K."/>
            <person name="Borodovsky M."/>
            <person name="Bowler C."/>
            <person name="Brownlee C."/>
            <person name="Cock J.M."/>
            <person name="Elias M."/>
            <person name="Gladyshev V.N."/>
            <person name="Groth M."/>
            <person name="Guda C."/>
            <person name="Hadaegh A."/>
            <person name="Iglesias-Rodriguez M.D."/>
            <person name="Jenkins J."/>
            <person name="Jones B.M."/>
            <person name="Lawson T."/>
            <person name="Leese F."/>
            <person name="Lindquist E."/>
            <person name="Lobanov A."/>
            <person name="Lomsadze A."/>
            <person name="Malik S.B."/>
            <person name="Marsh M.E."/>
            <person name="Mackinder L."/>
            <person name="Mock T."/>
            <person name="Mueller-Roeber B."/>
            <person name="Pagarete A."/>
            <person name="Parker M."/>
            <person name="Probert I."/>
            <person name="Quesneville H."/>
            <person name="Raines C."/>
            <person name="Rensing S.A."/>
            <person name="Riano-Pachon D.M."/>
            <person name="Richier S."/>
            <person name="Rokitta S."/>
            <person name="Shiraiwa Y."/>
            <person name="Soanes D.M."/>
            <person name="van der Giezen M."/>
            <person name="Wahlund T.M."/>
            <person name="Williams B."/>
            <person name="Wilson W."/>
            <person name="Wolfe G."/>
            <person name="Wurch L.L."/>
        </authorList>
    </citation>
    <scope>NUCLEOTIDE SEQUENCE</scope>
</reference>
<organism evidence="10 11">
    <name type="scientific">Emiliania huxleyi (strain CCMP1516)</name>
    <dbReference type="NCBI Taxonomy" id="280463"/>
    <lineage>
        <taxon>Eukaryota</taxon>
        <taxon>Haptista</taxon>
        <taxon>Haptophyta</taxon>
        <taxon>Prymnesiophyceae</taxon>
        <taxon>Isochrysidales</taxon>
        <taxon>Noelaerhabdaceae</taxon>
        <taxon>Emiliania</taxon>
    </lineage>
</organism>
<keyword evidence="6" id="KW-0406">Ion transport</keyword>
<protein>
    <submittedName>
        <fullName evidence="10">Uncharacterized protein</fullName>
    </submittedName>
</protein>
<evidence type="ECO:0000256" key="6">
    <source>
        <dbReference type="ARBA" id="ARBA00023065"/>
    </source>
</evidence>
<comment type="subcellular location">
    <subcellularLocation>
        <location evidence="1">Cell membrane</location>
        <topology evidence="1">Multi-pass membrane protein</topology>
    </subcellularLocation>
</comment>
<proteinExistence type="predicted"/>
<keyword evidence="4 9" id="KW-0812">Transmembrane</keyword>
<feature type="transmembrane region" description="Helical" evidence="9">
    <location>
        <begin position="432"/>
        <end position="452"/>
    </location>
</feature>
<evidence type="ECO:0000313" key="10">
    <source>
        <dbReference type="EnsemblProtists" id="EOD15023"/>
    </source>
</evidence>
<dbReference type="KEGG" id="ehx:EMIHUDRAFT_459409"/>
<dbReference type="OMA" id="KECIATT"/>
<dbReference type="Pfam" id="PF25539">
    <property type="entry name" value="Bestrophin_2"/>
    <property type="match status" value="2"/>
</dbReference>
<keyword evidence="2" id="KW-0813">Transport</keyword>
<evidence type="ECO:0000256" key="8">
    <source>
        <dbReference type="SAM" id="MobiDB-lite"/>
    </source>
</evidence>
<name>A0A0D3IUT8_EMIH1</name>
<dbReference type="GO" id="GO:0005254">
    <property type="term" value="F:chloride channel activity"/>
    <property type="evidence" value="ECO:0007669"/>
    <property type="project" value="InterPro"/>
</dbReference>
<evidence type="ECO:0000256" key="2">
    <source>
        <dbReference type="ARBA" id="ARBA00022448"/>
    </source>
</evidence>
<evidence type="ECO:0000256" key="9">
    <source>
        <dbReference type="SAM" id="Phobius"/>
    </source>
</evidence>
<evidence type="ECO:0000256" key="4">
    <source>
        <dbReference type="ARBA" id="ARBA00022692"/>
    </source>
</evidence>
<evidence type="ECO:0000256" key="5">
    <source>
        <dbReference type="ARBA" id="ARBA00022989"/>
    </source>
</evidence>
<dbReference type="Proteomes" id="UP000013827">
    <property type="component" value="Unassembled WGS sequence"/>
</dbReference>
<sequence>MVLVWLAAASAALSPRPVRRTRLLRSSTPTMGNGADYGPPQSAALATPTPDPSTVEALRAQTEGATRDSAAPAAPMPLPSQVAAPRGGNFAPIPPQAAVAPDPSAVPNPSAVSNRMGGDEASARRLWQVVAQSFKAAEQRAIPSEDIDNVGSIAGEERVPFWEQPEDYAETQRKDRRTIFMHDDWVRHRSSERFLRNMLSIPSSGINRALYKELELVFVTSVAAFVVAFNCLFVSYQTMSLPALPFTIAMPALSLLLVFRTNTAYSRWNDALEAECRLPTLTSVIGDARNEARTLWGGLINNCRNVVRQSNQYFPDDARHTTLKRRMAAETTAFARALRNFLRGPSDDDVLRGELYELVSAGLMSPAQAEATMSASNRPMFCLQAMSATLRRADIDSMNMGRIDTSISVLVDLTGANERIFKSPIPLMYTRLLARFLSVFLVLMPLGLWQALGESWNHWATIPATFVISFFLFGIEEAGIQLEEPFSVLPIEAFCNGAIAAAADEMLAADGSKVFDEVPVV</sequence>
<evidence type="ECO:0000256" key="1">
    <source>
        <dbReference type="ARBA" id="ARBA00004651"/>
    </source>
</evidence>
<dbReference type="PaxDb" id="2903-EOD15023"/>
<dbReference type="AlphaFoldDB" id="A0A0D3IUT8"/>
<dbReference type="RefSeq" id="XP_005767452.1">
    <property type="nucleotide sequence ID" value="XM_005767395.1"/>
</dbReference>
<dbReference type="PANTHER" id="PTHR33281:SF19">
    <property type="entry name" value="VOLTAGE-DEPENDENT ANION CHANNEL-FORMING PROTEIN YNEE"/>
    <property type="match status" value="1"/>
</dbReference>
<feature type="transmembrane region" description="Helical" evidence="9">
    <location>
        <begin position="242"/>
        <end position="259"/>
    </location>
</feature>
<accession>A0A0D3IUT8</accession>
<dbReference type="GeneID" id="17261173"/>
<dbReference type="eggNOG" id="ENOG502QSQE">
    <property type="taxonomic scope" value="Eukaryota"/>
</dbReference>
<dbReference type="PANTHER" id="PTHR33281">
    <property type="entry name" value="UPF0187 PROTEIN YNEE"/>
    <property type="match status" value="1"/>
</dbReference>
<dbReference type="InterPro" id="IPR044669">
    <property type="entry name" value="YneE/VCCN1/2-like"/>
</dbReference>
<feature type="transmembrane region" description="Helical" evidence="9">
    <location>
        <begin position="216"/>
        <end position="236"/>
    </location>
</feature>
<dbReference type="HOGENOM" id="CLU_523222_0_0_1"/>
<keyword evidence="11" id="KW-1185">Reference proteome</keyword>
<dbReference type="GO" id="GO:0005886">
    <property type="term" value="C:plasma membrane"/>
    <property type="evidence" value="ECO:0007669"/>
    <property type="project" value="UniProtKB-SubCell"/>
</dbReference>